<dbReference type="RefSeq" id="WP_058245705.1">
    <property type="nucleotide sequence ID" value="NZ_CYSE01000001.1"/>
</dbReference>
<reference evidence="1 2" key="1">
    <citation type="submission" date="2015-09" db="EMBL/GenBank/DDBJ databases">
        <authorList>
            <consortium name="Swine Surveillance"/>
        </authorList>
    </citation>
    <scope>NUCLEOTIDE SEQUENCE [LARGE SCALE GENOMIC DNA]</scope>
    <source>
        <strain evidence="1 2">CECT 7648</strain>
    </source>
</reference>
<organism evidence="1 2">
    <name type="scientific">Tropicibacter naphthalenivorans</name>
    <dbReference type="NCBI Taxonomy" id="441103"/>
    <lineage>
        <taxon>Bacteria</taxon>
        <taxon>Pseudomonadati</taxon>
        <taxon>Pseudomonadota</taxon>
        <taxon>Alphaproteobacteria</taxon>
        <taxon>Rhodobacterales</taxon>
        <taxon>Roseobacteraceae</taxon>
        <taxon>Tropicibacter</taxon>
    </lineage>
</organism>
<evidence type="ECO:0000313" key="2">
    <source>
        <dbReference type="Proteomes" id="UP000054935"/>
    </source>
</evidence>
<dbReference type="Proteomes" id="UP000054935">
    <property type="component" value="Unassembled WGS sequence"/>
</dbReference>
<accession>A0A0N7LYH1</accession>
<evidence type="ECO:0000313" key="1">
    <source>
        <dbReference type="EMBL" id="CUH74849.1"/>
    </source>
</evidence>
<evidence type="ECO:0008006" key="3">
    <source>
        <dbReference type="Google" id="ProtNLM"/>
    </source>
</evidence>
<gene>
    <name evidence="1" type="ORF">TRN7648_00116</name>
</gene>
<protein>
    <recommendedName>
        <fullName evidence="3">Lipoprotein</fullName>
    </recommendedName>
</protein>
<sequence length="128" mass="14033">MRFTYVFLMLGLAACDAAGPGFRGVDKTVREVEGSRFTLRRQGDVVEAIRTNPEMMPRFQPVARKAGIAAQLETGCIAKWVVGDPSMMTIGLSCDGRKAPRKPRKSRVFYCDLYGITARGGALECQKG</sequence>
<dbReference type="OrthoDB" id="7864349at2"/>
<dbReference type="STRING" id="441103.TRN7648_00116"/>
<dbReference type="EMBL" id="CYSE01000001">
    <property type="protein sequence ID" value="CUH74849.1"/>
    <property type="molecule type" value="Genomic_DNA"/>
</dbReference>
<dbReference type="PROSITE" id="PS51257">
    <property type="entry name" value="PROKAR_LIPOPROTEIN"/>
    <property type="match status" value="1"/>
</dbReference>
<name>A0A0N7LYH1_9RHOB</name>
<dbReference type="AlphaFoldDB" id="A0A0N7LYH1"/>
<keyword evidence="2" id="KW-1185">Reference proteome</keyword>
<proteinExistence type="predicted"/>